<dbReference type="SUPFAM" id="SSF53756">
    <property type="entry name" value="UDP-Glycosyltransferase/glycogen phosphorylase"/>
    <property type="match status" value="1"/>
</dbReference>
<dbReference type="InterPro" id="IPR020023">
    <property type="entry name" value="PseG"/>
</dbReference>
<organism evidence="2">
    <name type="scientific">mine drainage metagenome</name>
    <dbReference type="NCBI Taxonomy" id="410659"/>
    <lineage>
        <taxon>unclassified sequences</taxon>
        <taxon>metagenomes</taxon>
        <taxon>ecological metagenomes</taxon>
    </lineage>
</organism>
<dbReference type="GO" id="GO:0016787">
    <property type="term" value="F:hydrolase activity"/>
    <property type="evidence" value="ECO:0007669"/>
    <property type="project" value="UniProtKB-KW"/>
</dbReference>
<dbReference type="InterPro" id="IPR016181">
    <property type="entry name" value="Acyl_CoA_acyltransferase"/>
</dbReference>
<evidence type="ECO:0000259" key="1">
    <source>
        <dbReference type="PROSITE" id="PS51186"/>
    </source>
</evidence>
<dbReference type="SUPFAM" id="SSF55729">
    <property type="entry name" value="Acyl-CoA N-acyltransferases (Nat)"/>
    <property type="match status" value="1"/>
</dbReference>
<dbReference type="PANTHER" id="PTHR43415">
    <property type="entry name" value="SPERMIDINE N(1)-ACETYLTRANSFERASE"/>
    <property type="match status" value="1"/>
</dbReference>
<dbReference type="EMBL" id="MLJW01000001">
    <property type="protein sequence ID" value="OIR19130.1"/>
    <property type="molecule type" value="Genomic_DNA"/>
</dbReference>
<proteinExistence type="predicted"/>
<dbReference type="PANTHER" id="PTHR43415:SF3">
    <property type="entry name" value="GNAT-FAMILY ACETYLTRANSFERASE"/>
    <property type="match status" value="1"/>
</dbReference>
<comment type="caution">
    <text evidence="2">The sequence shown here is derived from an EMBL/GenBank/DDBJ whole genome shotgun (WGS) entry which is preliminary data.</text>
</comment>
<dbReference type="EC" id="3.6.1.57" evidence="2"/>
<dbReference type="Pfam" id="PF13302">
    <property type="entry name" value="Acetyltransf_3"/>
    <property type="match status" value="1"/>
</dbReference>
<protein>
    <submittedName>
        <fullName evidence="2">UDP-2,4-diacetamido-2,4, 6-trideoxy-beta-L-altropyranose hydrolase</fullName>
        <ecNumber evidence="2">3.6.1.57</ecNumber>
    </submittedName>
</protein>
<dbReference type="GO" id="GO:0016747">
    <property type="term" value="F:acyltransferase activity, transferring groups other than amino-acyl groups"/>
    <property type="evidence" value="ECO:0007669"/>
    <property type="project" value="InterPro"/>
</dbReference>
<name>A0A1J5TDW0_9ZZZZ</name>
<dbReference type="Gene3D" id="3.40.50.11190">
    <property type="match status" value="1"/>
</dbReference>
<dbReference type="InterPro" id="IPR000182">
    <property type="entry name" value="GNAT_dom"/>
</dbReference>
<dbReference type="AlphaFoldDB" id="A0A1J5TDW0"/>
<dbReference type="Gene3D" id="3.40.630.30">
    <property type="match status" value="1"/>
</dbReference>
<keyword evidence="2" id="KW-0378">Hydrolase</keyword>
<sequence>MRCLTLADALKERGAHTRFVSRHLPEHLRSKLVDNGHGFVLLENAHDNVAVDELAHAHWLGVSQTQDAADSIQALSDRHWDWIVVDHYALDSRWESRLRKSADKILAIDDIADRKHDCDVLLDQNLYADMETRYGGKVPAQCQQLLGPRFALLRDEFRKLHKQVKSRSGAVKRVMVFFGGMDADNYTGHAIEALAQLEIPGVHVDVVIGAQHPSRQQIEKECAQCGFDCHVQSDRMAELMAAADLAIGAGGAATWERCCLGLPTLALCTADNQQKQLIDAAQQGLLYSPEIAGDPMQVIGRHVLALIENGHLRHHISDKGMQTVDGCGVSRTLTNMGCFNGMVVRLATANDSERLFQWRNHPSIREISRNTDVIEWQDHQEWFASLLVDSKRWLLIGEDAGVPIGVVRFDAEKEGVEVSIYLAPEKASSGLGQDLLHSAEHWLVKNHPEVRRIHAHVIGTNERSLRFFSKAGFQMESADFSKRLH</sequence>
<reference evidence="2" key="1">
    <citation type="submission" date="2016-10" db="EMBL/GenBank/DDBJ databases">
        <title>Sequence of Gallionella enrichment culture.</title>
        <authorList>
            <person name="Poehlein A."/>
            <person name="Muehling M."/>
            <person name="Daniel R."/>
        </authorList>
    </citation>
    <scope>NUCLEOTIDE SEQUENCE</scope>
</reference>
<gene>
    <name evidence="2" type="primary">pseG_1</name>
    <name evidence="2" type="ORF">GALL_00090</name>
</gene>
<feature type="domain" description="N-acetyltransferase" evidence="1">
    <location>
        <begin position="342"/>
        <end position="485"/>
    </location>
</feature>
<dbReference type="NCBIfam" id="TIGR03590">
    <property type="entry name" value="PseG"/>
    <property type="match status" value="1"/>
</dbReference>
<evidence type="ECO:0000313" key="2">
    <source>
        <dbReference type="EMBL" id="OIR19130.1"/>
    </source>
</evidence>
<dbReference type="Gene3D" id="3.40.50.2000">
    <property type="entry name" value="Glycogen Phosphorylase B"/>
    <property type="match status" value="1"/>
</dbReference>
<dbReference type="PROSITE" id="PS51186">
    <property type="entry name" value="GNAT"/>
    <property type="match status" value="1"/>
</dbReference>
<accession>A0A1J5TDW0</accession>